<evidence type="ECO:0000256" key="27">
    <source>
        <dbReference type="SAM" id="Phobius"/>
    </source>
</evidence>
<feature type="region of interest" description="Disordered" evidence="26">
    <location>
        <begin position="556"/>
        <end position="576"/>
    </location>
</feature>
<dbReference type="PROSITE" id="PS50096">
    <property type="entry name" value="IQ"/>
    <property type="match status" value="1"/>
</dbReference>
<evidence type="ECO:0000256" key="7">
    <source>
        <dbReference type="ARBA" id="ARBA00022679"/>
    </source>
</evidence>
<feature type="transmembrane region" description="Helical" evidence="27">
    <location>
        <begin position="2102"/>
        <end position="2125"/>
    </location>
</feature>
<evidence type="ECO:0000256" key="8">
    <source>
        <dbReference type="ARBA" id="ARBA00022692"/>
    </source>
</evidence>
<dbReference type="Gene3D" id="1.10.10.820">
    <property type="match status" value="1"/>
</dbReference>
<feature type="region of interest" description="Disordered" evidence="26">
    <location>
        <begin position="1963"/>
        <end position="2009"/>
    </location>
</feature>
<dbReference type="Gene3D" id="1.20.120.720">
    <property type="entry name" value="Myosin VI head, motor domain, U50 subdomain"/>
    <property type="match status" value="1"/>
</dbReference>
<evidence type="ECO:0000256" key="16">
    <source>
        <dbReference type="ARBA" id="ARBA00023136"/>
    </source>
</evidence>
<reference evidence="30 31" key="1">
    <citation type="submission" date="2025-04" db="UniProtKB">
        <authorList>
            <consortium name="RefSeq"/>
        </authorList>
    </citation>
    <scope>IDENTIFICATION</scope>
    <source>
        <tissue evidence="30 31">Gonads</tissue>
    </source>
</reference>
<evidence type="ECO:0000256" key="4">
    <source>
        <dbReference type="ARBA" id="ARBA00022475"/>
    </source>
</evidence>
<feature type="transmembrane region" description="Helical" evidence="27">
    <location>
        <begin position="1864"/>
        <end position="1882"/>
    </location>
</feature>
<keyword evidence="25" id="KW-0009">Actin-binding</keyword>
<keyword evidence="4" id="KW-1003">Cell membrane</keyword>
<evidence type="ECO:0000256" key="26">
    <source>
        <dbReference type="SAM" id="MobiDB-lite"/>
    </source>
</evidence>
<keyword evidence="5" id="KW-0963">Cytoplasm</keyword>
<evidence type="ECO:0000256" key="14">
    <source>
        <dbReference type="ARBA" id="ARBA00023054"/>
    </source>
</evidence>
<dbReference type="GO" id="GO:0005524">
    <property type="term" value="F:ATP binding"/>
    <property type="evidence" value="ECO:0007669"/>
    <property type="project" value="UniProtKB-UniRule"/>
</dbReference>
<evidence type="ECO:0000256" key="5">
    <source>
        <dbReference type="ARBA" id="ARBA00022490"/>
    </source>
</evidence>
<evidence type="ECO:0000256" key="2">
    <source>
        <dbReference type="ARBA" id="ARBA00004316"/>
    </source>
</evidence>
<keyword evidence="16 27" id="KW-0472">Membrane</keyword>
<evidence type="ECO:0000256" key="21">
    <source>
        <dbReference type="ARBA" id="ARBA00046329"/>
    </source>
</evidence>
<keyword evidence="12 25" id="KW-0067">ATP-binding</keyword>
<evidence type="ECO:0000256" key="11">
    <source>
        <dbReference type="ARBA" id="ARBA00022777"/>
    </source>
</evidence>
<evidence type="ECO:0000259" key="28">
    <source>
        <dbReference type="PROSITE" id="PS51456"/>
    </source>
</evidence>
<evidence type="ECO:0000313" key="31">
    <source>
        <dbReference type="RefSeq" id="XP_023932232.1"/>
    </source>
</evidence>
<dbReference type="GO" id="GO:0042995">
    <property type="term" value="C:cell projection"/>
    <property type="evidence" value="ECO:0007669"/>
    <property type="project" value="UniProtKB-SubCell"/>
</dbReference>
<dbReference type="GO" id="GO:0005886">
    <property type="term" value="C:plasma membrane"/>
    <property type="evidence" value="ECO:0007669"/>
    <property type="project" value="UniProtKB-SubCell"/>
</dbReference>
<gene>
    <name evidence="30 31" type="primary">LOC106170231</name>
</gene>
<dbReference type="GO" id="GO:0003779">
    <property type="term" value="F:actin binding"/>
    <property type="evidence" value="ECO:0007669"/>
    <property type="project" value="UniProtKB-KW"/>
</dbReference>
<protein>
    <submittedName>
        <fullName evidence="30 31">Uncharacterized protein LOC106170231</fullName>
    </submittedName>
</protein>
<evidence type="ECO:0000256" key="3">
    <source>
        <dbReference type="ARBA" id="ARBA00004651"/>
    </source>
</evidence>
<dbReference type="GeneID" id="106170231"/>
<feature type="compositionally biased region" description="Low complexity" evidence="26">
    <location>
        <begin position="812"/>
        <end position="836"/>
    </location>
</feature>
<evidence type="ECO:0000256" key="6">
    <source>
        <dbReference type="ARBA" id="ARBA00022527"/>
    </source>
</evidence>
<evidence type="ECO:0000256" key="13">
    <source>
        <dbReference type="ARBA" id="ARBA00022989"/>
    </source>
</evidence>
<dbReference type="RefSeq" id="XP_013405480.1">
    <property type="nucleotide sequence ID" value="XM_013550026.2"/>
</dbReference>
<comment type="catalytic activity">
    <reaction evidence="22">
        <text>L-threonyl-[protein] + ATP = O-phospho-L-threonyl-[protein] + ADP + H(+)</text>
        <dbReference type="Rhea" id="RHEA:46608"/>
        <dbReference type="Rhea" id="RHEA-COMP:11060"/>
        <dbReference type="Rhea" id="RHEA-COMP:11605"/>
        <dbReference type="ChEBI" id="CHEBI:15378"/>
        <dbReference type="ChEBI" id="CHEBI:30013"/>
        <dbReference type="ChEBI" id="CHEBI:30616"/>
        <dbReference type="ChEBI" id="CHEBI:61977"/>
        <dbReference type="ChEBI" id="CHEBI:456216"/>
        <dbReference type="EC" id="2.7.11.1"/>
    </reaction>
</comment>
<dbReference type="InterPro" id="IPR055120">
    <property type="entry name" value="Chs-1/2_IV_N"/>
</dbReference>
<keyword evidence="9" id="KW-0677">Repeat</keyword>
<keyword evidence="13 27" id="KW-1133">Transmembrane helix</keyword>
<feature type="compositionally biased region" description="Polar residues" evidence="26">
    <location>
        <begin position="763"/>
        <end position="780"/>
    </location>
</feature>
<feature type="transmembrane region" description="Helical" evidence="27">
    <location>
        <begin position="1831"/>
        <end position="1852"/>
    </location>
</feature>
<dbReference type="Proteomes" id="UP000085678">
    <property type="component" value="Unplaced"/>
</dbReference>
<dbReference type="Gene3D" id="1.20.58.530">
    <property type="match status" value="1"/>
</dbReference>
<keyword evidence="20" id="KW-0966">Cell projection</keyword>
<dbReference type="InterPro" id="IPR029044">
    <property type="entry name" value="Nucleotide-diphossugar_trans"/>
</dbReference>
<dbReference type="PROSITE" id="PS51456">
    <property type="entry name" value="MYOSIN_MOTOR"/>
    <property type="match status" value="1"/>
</dbReference>
<dbReference type="Pfam" id="PF00063">
    <property type="entry name" value="Myosin_head"/>
    <property type="match status" value="1"/>
</dbReference>
<feature type="transmembrane region" description="Helical" evidence="27">
    <location>
        <begin position="1283"/>
        <end position="1303"/>
    </location>
</feature>
<name>A0A1S3J519_LINAN</name>
<feature type="region of interest" description="Actin-binding" evidence="25">
    <location>
        <begin position="592"/>
        <end position="614"/>
    </location>
</feature>
<feature type="transmembrane region" description="Helical" evidence="27">
    <location>
        <begin position="1098"/>
        <end position="1115"/>
    </location>
</feature>
<dbReference type="Pfam" id="PF00612">
    <property type="entry name" value="IQ"/>
    <property type="match status" value="1"/>
</dbReference>
<dbReference type="CDD" id="cd04190">
    <property type="entry name" value="Chitin_synth_C"/>
    <property type="match status" value="1"/>
</dbReference>
<keyword evidence="18" id="KW-0325">Glycoprotein</keyword>
<feature type="transmembrane region" description="Helical" evidence="27">
    <location>
        <begin position="2064"/>
        <end position="2081"/>
    </location>
</feature>
<dbReference type="Gene3D" id="1.20.5.4820">
    <property type="match status" value="1"/>
</dbReference>
<keyword evidence="11" id="KW-0418">Kinase</keyword>
<keyword evidence="8 27" id="KW-0812">Transmembrane</keyword>
<feature type="transmembrane region" description="Helical" evidence="27">
    <location>
        <begin position="1064"/>
        <end position="1086"/>
    </location>
</feature>
<comment type="subcellular location">
    <subcellularLocation>
        <location evidence="3">Cell membrane</location>
        <topology evidence="3">Multi-pass membrane protein</topology>
    </subcellularLocation>
    <subcellularLocation>
        <location evidence="2">Cell projection</location>
    </subcellularLocation>
    <subcellularLocation>
        <location evidence="1">Cytoplasm</location>
        <location evidence="1">Cytoskeleton</location>
    </subcellularLocation>
</comment>
<keyword evidence="17 25" id="KW-0505">Motor protein</keyword>
<evidence type="ECO:0000256" key="15">
    <source>
        <dbReference type="ARBA" id="ARBA00023123"/>
    </source>
</evidence>
<dbReference type="Pfam" id="PF03142">
    <property type="entry name" value="Chitin_synth_2"/>
    <property type="match status" value="1"/>
</dbReference>
<dbReference type="KEGG" id="lak:106170231"/>
<feature type="transmembrane region" description="Helical" evidence="27">
    <location>
        <begin position="1774"/>
        <end position="1794"/>
    </location>
</feature>
<keyword evidence="6" id="KW-0723">Serine/threonine-protein kinase</keyword>
<feature type="compositionally biased region" description="Basic and acidic residues" evidence="26">
    <location>
        <begin position="2236"/>
        <end position="2250"/>
    </location>
</feature>
<dbReference type="SUPFAM" id="SSF53448">
    <property type="entry name" value="Nucleotide-diphospho-sugar transferases"/>
    <property type="match status" value="1"/>
</dbReference>
<dbReference type="PANTHER" id="PTHR46256:SF5">
    <property type="entry name" value="MYOSIN-IIIB-LIKE"/>
    <property type="match status" value="1"/>
</dbReference>
<dbReference type="Gene3D" id="3.40.850.10">
    <property type="entry name" value="Kinesin motor domain"/>
    <property type="match status" value="1"/>
</dbReference>
<feature type="compositionally biased region" description="Basic and acidic residues" evidence="26">
    <location>
        <begin position="1980"/>
        <end position="1990"/>
    </location>
</feature>
<dbReference type="InterPro" id="IPR000048">
    <property type="entry name" value="IQ_motif_EF-hand-BS"/>
</dbReference>
<keyword evidence="7" id="KW-0808">Transferase</keyword>
<feature type="transmembrane region" description="Helical" evidence="27">
    <location>
        <begin position="907"/>
        <end position="937"/>
    </location>
</feature>
<keyword evidence="14" id="KW-0175">Coiled coil</keyword>
<dbReference type="InterPro" id="IPR052409">
    <property type="entry name" value="Myosin-III_kinase_activity"/>
</dbReference>
<feature type="region of interest" description="Disordered" evidence="26">
    <location>
        <begin position="757"/>
        <end position="845"/>
    </location>
</feature>
<keyword evidence="29" id="KW-1185">Reference proteome</keyword>
<dbReference type="SMART" id="SM00242">
    <property type="entry name" value="MYSc"/>
    <property type="match status" value="1"/>
</dbReference>
<evidence type="ECO:0000256" key="19">
    <source>
        <dbReference type="ARBA" id="ARBA00023212"/>
    </source>
</evidence>
<keyword evidence="19" id="KW-0206">Cytoskeleton</keyword>
<dbReference type="FunFam" id="3.90.550.10:FF:000139">
    <property type="entry name" value="Chitin synthase 8"/>
    <property type="match status" value="1"/>
</dbReference>
<evidence type="ECO:0000256" key="12">
    <source>
        <dbReference type="ARBA" id="ARBA00022840"/>
    </source>
</evidence>
<dbReference type="SMART" id="SM00015">
    <property type="entry name" value="IQ"/>
    <property type="match status" value="1"/>
</dbReference>
<dbReference type="RefSeq" id="XP_023932232.1">
    <property type="nucleotide sequence ID" value="XM_024076464.1"/>
</dbReference>
<evidence type="ECO:0000313" key="29">
    <source>
        <dbReference type="Proteomes" id="UP000085678"/>
    </source>
</evidence>
<organism evidence="29 30">
    <name type="scientific">Lingula anatina</name>
    <name type="common">Brachiopod</name>
    <name type="synonym">Lingula unguis</name>
    <dbReference type="NCBI Taxonomy" id="7574"/>
    <lineage>
        <taxon>Eukaryota</taxon>
        <taxon>Metazoa</taxon>
        <taxon>Spiralia</taxon>
        <taxon>Lophotrochozoa</taxon>
        <taxon>Brachiopoda</taxon>
        <taxon>Linguliformea</taxon>
        <taxon>Lingulata</taxon>
        <taxon>Lingulida</taxon>
        <taxon>Linguloidea</taxon>
        <taxon>Lingulidae</taxon>
        <taxon>Lingula</taxon>
    </lineage>
</organism>
<dbReference type="Pfam" id="PF23000">
    <property type="entry name" value="ChitinSynthase_IV_N"/>
    <property type="match status" value="1"/>
</dbReference>
<evidence type="ECO:0000256" key="9">
    <source>
        <dbReference type="ARBA" id="ARBA00022737"/>
    </source>
</evidence>
<dbReference type="PANTHER" id="PTHR46256">
    <property type="entry name" value="AGAP011099-PA"/>
    <property type="match status" value="1"/>
</dbReference>
<keyword evidence="15 25" id="KW-0518">Myosin</keyword>
<keyword evidence="10 25" id="KW-0547">Nucleotide-binding</keyword>
<dbReference type="PRINTS" id="PR00193">
    <property type="entry name" value="MYOSINHEAVY"/>
</dbReference>
<evidence type="ECO:0000256" key="17">
    <source>
        <dbReference type="ARBA" id="ARBA00023175"/>
    </source>
</evidence>
<comment type="similarity">
    <text evidence="21">Belongs to the chitin synthase family. Class IV subfamily.</text>
</comment>
<evidence type="ECO:0000256" key="23">
    <source>
        <dbReference type="ARBA" id="ARBA00048014"/>
    </source>
</evidence>
<dbReference type="GO" id="GO:0004674">
    <property type="term" value="F:protein serine/threonine kinase activity"/>
    <property type="evidence" value="ECO:0007669"/>
    <property type="project" value="UniProtKB-KW"/>
</dbReference>
<evidence type="ECO:0000256" key="25">
    <source>
        <dbReference type="PROSITE-ProRule" id="PRU00782"/>
    </source>
</evidence>
<feature type="compositionally biased region" description="Polar residues" evidence="26">
    <location>
        <begin position="791"/>
        <end position="802"/>
    </location>
</feature>
<comment type="catalytic activity">
    <reaction evidence="23">
        <text>[(1-&gt;4)-N-acetyl-beta-D-glucosaminyl](n) + UDP-N-acetyl-alpha-D-glucosamine = [(1-&gt;4)-N-acetyl-beta-D-glucosaminyl](n+1) + UDP + H(+)</text>
        <dbReference type="Rhea" id="RHEA:16637"/>
        <dbReference type="Rhea" id="RHEA-COMP:9593"/>
        <dbReference type="Rhea" id="RHEA-COMP:9595"/>
        <dbReference type="ChEBI" id="CHEBI:15378"/>
        <dbReference type="ChEBI" id="CHEBI:17029"/>
        <dbReference type="ChEBI" id="CHEBI:57705"/>
        <dbReference type="ChEBI" id="CHEBI:58223"/>
        <dbReference type="EC" id="2.4.1.16"/>
    </reaction>
</comment>
<feature type="compositionally biased region" description="Polar residues" evidence="26">
    <location>
        <begin position="2304"/>
        <end position="2314"/>
    </location>
</feature>
<comment type="catalytic activity">
    <reaction evidence="24">
        <text>L-seryl-[protein] + ATP = O-phospho-L-seryl-[protein] + ADP + H(+)</text>
        <dbReference type="Rhea" id="RHEA:17989"/>
        <dbReference type="Rhea" id="RHEA-COMP:9863"/>
        <dbReference type="Rhea" id="RHEA-COMP:11604"/>
        <dbReference type="ChEBI" id="CHEBI:15378"/>
        <dbReference type="ChEBI" id="CHEBI:29999"/>
        <dbReference type="ChEBI" id="CHEBI:30616"/>
        <dbReference type="ChEBI" id="CHEBI:83421"/>
        <dbReference type="ChEBI" id="CHEBI:456216"/>
        <dbReference type="EC" id="2.7.11.1"/>
    </reaction>
</comment>
<dbReference type="OrthoDB" id="370884at2759"/>
<evidence type="ECO:0000256" key="20">
    <source>
        <dbReference type="ARBA" id="ARBA00023273"/>
    </source>
</evidence>
<dbReference type="GO" id="GO:0000146">
    <property type="term" value="F:microfilament motor activity"/>
    <property type="evidence" value="ECO:0007669"/>
    <property type="project" value="TreeGrafter"/>
</dbReference>
<accession>A0A1S3J519</accession>
<feature type="region of interest" description="Disordered" evidence="26">
    <location>
        <begin position="2288"/>
        <end position="2316"/>
    </location>
</feature>
<evidence type="ECO:0000256" key="22">
    <source>
        <dbReference type="ARBA" id="ARBA00047899"/>
    </source>
</evidence>
<dbReference type="GO" id="GO:0016459">
    <property type="term" value="C:myosin complex"/>
    <property type="evidence" value="ECO:0007669"/>
    <property type="project" value="UniProtKB-KW"/>
</dbReference>
<comment type="similarity">
    <text evidence="25">Belongs to the TRAFAC class myosin-kinesin ATPase superfamily. Myosin family.</text>
</comment>
<feature type="transmembrane region" description="Helical" evidence="27">
    <location>
        <begin position="1136"/>
        <end position="1155"/>
    </location>
</feature>
<dbReference type="SUPFAM" id="SSF52540">
    <property type="entry name" value="P-loop containing nucleoside triphosphate hydrolases"/>
    <property type="match status" value="1"/>
</dbReference>
<proteinExistence type="inferred from homology"/>
<dbReference type="CDD" id="cd00124">
    <property type="entry name" value="MYSc"/>
    <property type="match status" value="1"/>
</dbReference>
<dbReference type="InterPro" id="IPR027417">
    <property type="entry name" value="P-loop_NTPase"/>
</dbReference>
<feature type="transmembrane region" description="Helical" evidence="27">
    <location>
        <begin position="1197"/>
        <end position="1217"/>
    </location>
</feature>
<sequence length="2374" mass="272166">MADIGVDDLSTLEEVTEDTILECLHSRYTHRDQIYTYIGDVLVAVNPFKDLKIYGKKDHEEFSGGQPPSTRPHVFGVGQHAYRQLIGRARPQCVFVSGESGSGKTETTKLLVKHITCLSNADVKIMSEKLNKVNPLLEVFGNAETVMNKNSSRYGKFVELFFTKEGHIIGGKVSDYLLEKSRVVRQGGREQNFHIFYTVLGGMPQDRLRLFDLKAPEDYRIINGNRGCLEHMKKFPNIYQQRFKELEDQLRWEGFTPEDVTNIYQMLAAILHITNIKFVPVDKTEENSAAQIDDMEPLDHACRLLSTDPESMKAAFTSFEFWAQGEKTTRKRTVPWASDCRDALAKWLYERLFGWVVRRVNENMGPQSVADTDKIPHVIGILDISGFENLQQNSFEQLCINVANERLHSFFNECIFSQEQEDYEREGIAWKHIDFQNNEAVLELFYKKPINVFSLLDEQCRLIPVGSDVTYVRNLDDHFKDDKHYVSSKAELLFGIQHYAGKVVYEAQGFVEKNRDNLSPDILDCMRDSDNLLISDLFSAELSSTGTISRTKSKIRRGMTTKRDKATPKKGTGANGKTNLQNSLTTFFRNSLKELVDKMTRSETHFIRCLKPNDDLVPDAFRADKVRHQLLSNGITEVVRIRKQGFPVRISIEEFNTRYQALCSRPISGRDLCLLILGKLGLGNQYAVGKQKVFLKLEAVQKLDALKLQKLHAAVTIQRFTRGHLARSRYRPQILKNIEEKRRQAMKIAREKELRYMEKHTENPSQLISAEQENSSNTRETIPMTARSPLKTGSASYDSNEITPKAPITNASESKTSTSSSISGTGSTGGSSSTSSNQRLNGGRKLSRLDTQDEIAIIRIDEEEDMESVFEDFDYVDARWDRFNVNDQEDWGEGHCYQNTLKVLKICLYLVLFLLVMSSAFVAKISLLMMTSGMYYLRPFLQDPRNNGTMANSEGFHEMKDTIFTFLILCITFPYFIIFLVSFFKTIFGSQQWPSYKILILVLFTEGLHTLGLVLLVFCVLPYLSLLQALLLVNATGLIPAFFKLISPLRNNQEKGIRCTLIKVFDFLACLAQLSAPVVLVLMKVFDIDFSETALVNFVWQAPLGLILTSVPLWENYTGSRFFDTRIALHAGRQKLTCVTSLFKFGCTFLFAYYLNVINGNELNFDIDAFTLLIQGTNPNSTNITHTSDANISVDQVFIQLSPFLAQVLGVLICVFLTHQACKLCMQLIAFSLPMLLLSPIAVTILLVNETYNFLPTSLSAPDGADNHVVYVFDFHHGQKDSVSFSLTIILGAIWWFSMMWISRHIWFPQSNRFARNEDLFVSSFYCGALIDIWNMCNRRSNDKEKYLKWKAEDFEKYFKKEVPSGDYLLASMTSSELKSMKGEDSTDSAVPMIYACATMWHETRVEMTQLMKSILKMDEDQNVRRLQREHFKIKDPDYYELETHILFDDAMGKNAENQWVPNSFVQQFVEVMDEVLSDVVCTADGKAFKPPTKWTTPYGGRLEWTLPGGTKLITHLKNKNKIRHRKRWSQVMYMYYLLGFKTLQDNSMGNSHEIADNTFLLALDGDVDFKPDAVSMLVDKMKKNPLVGAVCGRIHPIGTGPMVWYQMFEYAIGHWLQKATEHVLGCVLCSPGCFSLFRGSALMDDNVMKRYTQKPEQASHYVQYDQGEDRWLCTLLLQRGYRVDYVAASDALTYAPETFNEFFNQRRRWLPSTMANILDLLKDYKNTVRRNNNISYLYIAYQFILMVTTVLGPATVALMIASSIRSLFPFLDVYLSNLIASGPLIIFFIICFVAKPPTQLFVAGILSALYALLMMAVIVGTVVTAVTDGFFNPSVVFLIGLSGVYLVSGLIHPKEFFCLIHGVLYFLCIPSGYLILVIYSLCNLNVVSWGTREGPAKQASAQKESPKSKGLLSLFKSGGLQELKELFGGKNSDAQQRIIKLLENLDEKVKYLIAKDKKPKNDVELGDYDTPENMNTDTIPEKVFEKPELKPSQPEPQESKQEDGDFWAKQPWLGSGKEKQITNQENTFWKNFIEKYLYPLENDPEEQKRIAAELKSLRNDVNFAFWMINAIWMVLNMALQDQRTKQLLSFRLGADTTGNNINVEIVSFVFLITFAVILLFQVFGMFVHRWGTFVHLMSFTSLSLKSFRRMDIEDIDKSEFDEEDLPQVLSFTRQLVREQLLEEPEPDYDWSDEDDDSTYCTRGHAFHNTYEDLPEESIYEEIPKGPDLLRSLKRGMTERRNRGQTEKRDVRRRRLPRRDWDEVGQQQTSFKHRVVPQLRFLDNVKNMMPPQIPQRGISRNRPTRYQSRSNGQRFGNKRDIFGRAFERGLSKYIRYSQKKARRSVPRNGRITENHTSTNETRYMVNSHDDFTYL</sequence>
<evidence type="ECO:0000313" key="30">
    <source>
        <dbReference type="RefSeq" id="XP_013405480.1"/>
    </source>
</evidence>
<feature type="transmembrane region" description="Helical" evidence="27">
    <location>
        <begin position="963"/>
        <end position="984"/>
    </location>
</feature>
<dbReference type="GO" id="GO:0030832">
    <property type="term" value="P:regulation of actin filament length"/>
    <property type="evidence" value="ECO:0007669"/>
    <property type="project" value="TreeGrafter"/>
</dbReference>
<feature type="region of interest" description="Disordered" evidence="26">
    <location>
        <begin position="2235"/>
        <end position="2268"/>
    </location>
</feature>
<feature type="transmembrane region" description="Helical" evidence="27">
    <location>
        <begin position="1229"/>
        <end position="1248"/>
    </location>
</feature>
<dbReference type="InterPro" id="IPR036961">
    <property type="entry name" value="Kinesin_motor_dom_sf"/>
</dbReference>
<dbReference type="InterPro" id="IPR001609">
    <property type="entry name" value="Myosin_head_motor_dom-like"/>
</dbReference>
<feature type="binding site" evidence="25">
    <location>
        <begin position="98"/>
        <end position="105"/>
    </location>
    <ligand>
        <name>ATP</name>
        <dbReference type="ChEBI" id="CHEBI:30616"/>
    </ligand>
</feature>
<feature type="transmembrane region" description="Helical" evidence="27">
    <location>
        <begin position="996"/>
        <end position="1018"/>
    </location>
</feature>
<evidence type="ECO:0000256" key="24">
    <source>
        <dbReference type="ARBA" id="ARBA00048679"/>
    </source>
</evidence>
<dbReference type="GO" id="GO:0004100">
    <property type="term" value="F:chitin synthase activity"/>
    <property type="evidence" value="ECO:0007669"/>
    <property type="project" value="UniProtKB-EC"/>
</dbReference>
<feature type="transmembrane region" description="Helical" evidence="27">
    <location>
        <begin position="1737"/>
        <end position="1762"/>
    </location>
</feature>
<feature type="domain" description="Myosin motor" evidence="28">
    <location>
        <begin position="4"/>
        <end position="708"/>
    </location>
</feature>
<evidence type="ECO:0000256" key="10">
    <source>
        <dbReference type="ARBA" id="ARBA00022741"/>
    </source>
</evidence>
<feature type="transmembrane region" description="Helical" evidence="27">
    <location>
        <begin position="1801"/>
        <end position="1825"/>
    </location>
</feature>
<evidence type="ECO:0000256" key="1">
    <source>
        <dbReference type="ARBA" id="ARBA00004245"/>
    </source>
</evidence>
<evidence type="ECO:0000256" key="18">
    <source>
        <dbReference type="ARBA" id="ARBA00023180"/>
    </source>
</evidence>